<dbReference type="InterPro" id="IPR037066">
    <property type="entry name" value="Plug_dom_sf"/>
</dbReference>
<keyword evidence="6 8" id="KW-0472">Membrane</keyword>
<evidence type="ECO:0000256" key="5">
    <source>
        <dbReference type="ARBA" id="ARBA00023077"/>
    </source>
</evidence>
<keyword evidence="4 8" id="KW-0812">Transmembrane</keyword>
<evidence type="ECO:0000256" key="9">
    <source>
        <dbReference type="RuleBase" id="RU003357"/>
    </source>
</evidence>
<evidence type="ECO:0000256" key="4">
    <source>
        <dbReference type="ARBA" id="ARBA00022692"/>
    </source>
</evidence>
<dbReference type="STRING" id="354355.SAMN05660816_05273"/>
<dbReference type="EMBL" id="LVXG01000008">
    <property type="protein sequence ID" value="OQP52658.1"/>
    <property type="molecule type" value="Genomic_DNA"/>
</dbReference>
<dbReference type="AlphaFoldDB" id="A0A1V9F2N1"/>
<comment type="caution">
    <text evidence="13">The sequence shown here is derived from an EMBL/GenBank/DDBJ whole genome shotgun (WGS) entry which is preliminary data.</text>
</comment>
<dbReference type="InterPro" id="IPR023997">
    <property type="entry name" value="TonB-dep_OMP_SusC/RagA_CS"/>
</dbReference>
<dbReference type="InterPro" id="IPR000531">
    <property type="entry name" value="Beta-barrel_TonB"/>
</dbReference>
<dbReference type="SUPFAM" id="SSF56935">
    <property type="entry name" value="Porins"/>
    <property type="match status" value="1"/>
</dbReference>
<dbReference type="Gene3D" id="2.60.40.1120">
    <property type="entry name" value="Carboxypeptidase-like, regulatory domain"/>
    <property type="match status" value="1"/>
</dbReference>
<evidence type="ECO:0000256" key="2">
    <source>
        <dbReference type="ARBA" id="ARBA00022448"/>
    </source>
</evidence>
<comment type="similarity">
    <text evidence="8 9">Belongs to the TonB-dependent receptor family.</text>
</comment>
<dbReference type="InterPro" id="IPR036942">
    <property type="entry name" value="Beta-barrel_TonB_sf"/>
</dbReference>
<comment type="subcellular location">
    <subcellularLocation>
        <location evidence="1 8">Cell outer membrane</location>
        <topology evidence="1 8">Multi-pass membrane protein</topology>
    </subcellularLocation>
</comment>
<keyword evidence="7 8" id="KW-0998">Cell outer membrane</keyword>
<sequence>MKLTILLLLTTCLHLAAHTQGQNITLKLKDAPVKTLFREIQRQTGLNVMVDEALLNQAGKITLDVKNMPVNDVLGLCFRSGNITWSIVDARLVIKTRPVATATVKNNLPPQATKPPAITVRGRVTNAKGSPLAGATVHVKGTANGVQTDANGEFQFNMEKKATIVISYVGYATKEVIADGSDVLVIQLQDSQDALNSVVVVGYGTQKKIDLTGAIDQVGSEYFEDRPLPNVTKGLQGVLPNLNIKITDGKPIRGSSYNIRGYTSIGAGSNQNALVLIDGVTGDPQNLNPADIESVTILKDAASAAIYGSRAAFGVVLITTKTPKNGKTQISYSTNFSNNRRTTTPDLVNDGYTWATNYDEAMYSWSDYATHPVNIDGKLLFSPAYLDSLKRHSEDPSLPDWGIDAAGNYAYYASTDWMKTLYKPSNNSVEHSLNISGGTDKVKLAVSGRYYNQDGIFRYNPDKYNRYNFRVKGDVKVSDHFSVNANLDYTSTNYKYPLTSIGGVNALWRVLAASGYPLAPLLNPDGTLTNIASNSIGDLYQQKSFSQLKDNIYRNMVGFTALPFKHVKIKGDFTFINTFTTEQRRFFPTNYSIKPGVITNSGLNYLEEDDDRSKNFISNLYADYTNRFGDHSLTVLVGGNQESFSTRSRKTRRDGLLVDNIVDWNLATGTNYVLTGGGNEWATAGLFSRINYAFRDRYLLELNGRYDGSSRFPTDQAWGFFPSAEAGWIISREKFMERTAGWLDLLKIRGSYGSLGNGNIPPYSFVPAIGITTSTVLQNGIFPNVMQNPNVTPKNITWEKVNMANVGIDLALLRNRLSVTFDAYQRNTNNMITAGPPLPATFGAATPNGNNANMRTRGWELTFNWQDKTGGSKPLSYGIRVTLSDYKSVITKFYNPTGLNTTYYNGYVMGSIMGFQTLGFFKDADDIATSPKQNYFQVSNSNKLLPGDIKFADRNGDKVVDAGKNTLADPGDRYVIGNTTPRLPYGVTGNVSWNNFSFSAFVQGVMKRDWMPSQEAAFFWGQYNRPYSMLPTFNLNRWTEANPDPNAYFPRYRGYVALSGTRELAVPQTRYLQNASYVRLKNVTLTYTLPAGIAEKIKAQSIRFYFTGQNLWTYSPMFKITKNFDPEVIEKSDPEINDGGGDGFSYPMEKTYSFGLNINF</sequence>
<evidence type="ECO:0008006" key="15">
    <source>
        <dbReference type="Google" id="ProtNLM"/>
    </source>
</evidence>
<dbReference type="Pfam" id="PF13715">
    <property type="entry name" value="CarbopepD_reg_2"/>
    <property type="match status" value="1"/>
</dbReference>
<evidence type="ECO:0000256" key="10">
    <source>
        <dbReference type="SAM" id="SignalP"/>
    </source>
</evidence>
<dbReference type="Pfam" id="PF00593">
    <property type="entry name" value="TonB_dep_Rec_b-barrel"/>
    <property type="match status" value="1"/>
</dbReference>
<proteinExistence type="inferred from homology"/>
<dbReference type="NCBIfam" id="TIGR04056">
    <property type="entry name" value="OMP_RagA_SusC"/>
    <property type="match status" value="1"/>
</dbReference>
<dbReference type="NCBIfam" id="TIGR04057">
    <property type="entry name" value="SusC_RagA_signa"/>
    <property type="match status" value="1"/>
</dbReference>
<keyword evidence="10" id="KW-0732">Signal</keyword>
<evidence type="ECO:0000256" key="3">
    <source>
        <dbReference type="ARBA" id="ARBA00022452"/>
    </source>
</evidence>
<evidence type="ECO:0000256" key="8">
    <source>
        <dbReference type="PROSITE-ProRule" id="PRU01360"/>
    </source>
</evidence>
<dbReference type="Pfam" id="PF07715">
    <property type="entry name" value="Plug"/>
    <property type="match status" value="1"/>
</dbReference>
<evidence type="ECO:0000313" key="13">
    <source>
        <dbReference type="EMBL" id="OQP52658.1"/>
    </source>
</evidence>
<protein>
    <recommendedName>
        <fullName evidence="15">SusC/RagA family protein</fullName>
    </recommendedName>
</protein>
<dbReference type="RefSeq" id="WP_165758833.1">
    <property type="nucleotide sequence ID" value="NZ_FOCZ01000012.1"/>
</dbReference>
<feature type="domain" description="TonB-dependent receptor-like beta-barrel" evidence="11">
    <location>
        <begin position="573"/>
        <end position="1111"/>
    </location>
</feature>
<feature type="signal peptide" evidence="10">
    <location>
        <begin position="1"/>
        <end position="16"/>
    </location>
</feature>
<feature type="chain" id="PRO_5012867761" description="SusC/RagA family protein" evidence="10">
    <location>
        <begin position="17"/>
        <end position="1160"/>
    </location>
</feature>
<evidence type="ECO:0000313" key="14">
    <source>
        <dbReference type="Proteomes" id="UP000192610"/>
    </source>
</evidence>
<feature type="domain" description="TonB-dependent receptor plug" evidence="12">
    <location>
        <begin position="208"/>
        <end position="315"/>
    </location>
</feature>
<evidence type="ECO:0000256" key="6">
    <source>
        <dbReference type="ARBA" id="ARBA00023136"/>
    </source>
</evidence>
<dbReference type="Gene3D" id="3.30.1370.130">
    <property type="match status" value="1"/>
</dbReference>
<dbReference type="InterPro" id="IPR023996">
    <property type="entry name" value="TonB-dep_OMP_SusC/RagA"/>
</dbReference>
<dbReference type="InterPro" id="IPR039426">
    <property type="entry name" value="TonB-dep_rcpt-like"/>
</dbReference>
<keyword evidence="14" id="KW-1185">Reference proteome</keyword>
<evidence type="ECO:0000256" key="7">
    <source>
        <dbReference type="ARBA" id="ARBA00023237"/>
    </source>
</evidence>
<keyword evidence="2 8" id="KW-0813">Transport</keyword>
<dbReference type="GO" id="GO:0009279">
    <property type="term" value="C:cell outer membrane"/>
    <property type="evidence" value="ECO:0007669"/>
    <property type="project" value="UniProtKB-SubCell"/>
</dbReference>
<reference evidence="14" key="1">
    <citation type="submission" date="2016-04" db="EMBL/GenBank/DDBJ databases">
        <authorList>
            <person name="Chen L."/>
            <person name="Zhuang W."/>
            <person name="Wang G."/>
        </authorList>
    </citation>
    <scope>NUCLEOTIDE SEQUENCE [LARGE SCALE GENOMIC DNA]</scope>
    <source>
        <strain evidence="14">17621</strain>
    </source>
</reference>
<dbReference type="Gene3D" id="2.170.130.10">
    <property type="entry name" value="TonB-dependent receptor, plug domain"/>
    <property type="match status" value="1"/>
</dbReference>
<evidence type="ECO:0000256" key="1">
    <source>
        <dbReference type="ARBA" id="ARBA00004571"/>
    </source>
</evidence>
<dbReference type="PROSITE" id="PS52016">
    <property type="entry name" value="TONB_DEPENDENT_REC_3"/>
    <property type="match status" value="1"/>
</dbReference>
<dbReference type="SUPFAM" id="SSF49464">
    <property type="entry name" value="Carboxypeptidase regulatory domain-like"/>
    <property type="match status" value="1"/>
</dbReference>
<keyword evidence="5 9" id="KW-0798">TonB box</keyword>
<evidence type="ECO:0000259" key="11">
    <source>
        <dbReference type="Pfam" id="PF00593"/>
    </source>
</evidence>
<accession>A0A1V9F2N1</accession>
<evidence type="ECO:0000259" key="12">
    <source>
        <dbReference type="Pfam" id="PF07715"/>
    </source>
</evidence>
<dbReference type="InterPro" id="IPR008969">
    <property type="entry name" value="CarboxyPept-like_regulatory"/>
</dbReference>
<dbReference type="Gene3D" id="2.40.170.20">
    <property type="entry name" value="TonB-dependent receptor, beta-barrel domain"/>
    <property type="match status" value="1"/>
</dbReference>
<keyword evidence="3 8" id="KW-1134">Transmembrane beta strand</keyword>
<name>A0A1V9F2N1_9BACT</name>
<dbReference type="InterPro" id="IPR012910">
    <property type="entry name" value="Plug_dom"/>
</dbReference>
<gene>
    <name evidence="13" type="ORF">A4H97_25400</name>
</gene>
<organism evidence="13 14">
    <name type="scientific">Niastella yeongjuensis</name>
    <dbReference type="NCBI Taxonomy" id="354355"/>
    <lineage>
        <taxon>Bacteria</taxon>
        <taxon>Pseudomonadati</taxon>
        <taxon>Bacteroidota</taxon>
        <taxon>Chitinophagia</taxon>
        <taxon>Chitinophagales</taxon>
        <taxon>Chitinophagaceae</taxon>
        <taxon>Niastella</taxon>
    </lineage>
</organism>
<dbReference type="Proteomes" id="UP000192610">
    <property type="component" value="Unassembled WGS sequence"/>
</dbReference>